<organism evidence="9 10">
    <name type="scientific">Solanum commersonii</name>
    <name type="common">Commerson's wild potato</name>
    <name type="synonym">Commerson's nightshade</name>
    <dbReference type="NCBI Taxonomy" id="4109"/>
    <lineage>
        <taxon>Eukaryota</taxon>
        <taxon>Viridiplantae</taxon>
        <taxon>Streptophyta</taxon>
        <taxon>Embryophyta</taxon>
        <taxon>Tracheophyta</taxon>
        <taxon>Spermatophyta</taxon>
        <taxon>Magnoliopsida</taxon>
        <taxon>eudicotyledons</taxon>
        <taxon>Gunneridae</taxon>
        <taxon>Pentapetalae</taxon>
        <taxon>asterids</taxon>
        <taxon>lamiids</taxon>
        <taxon>Solanales</taxon>
        <taxon>Solanaceae</taxon>
        <taxon>Solanoideae</taxon>
        <taxon>Solaneae</taxon>
        <taxon>Solanum</taxon>
    </lineage>
</organism>
<evidence type="ECO:0000256" key="7">
    <source>
        <dbReference type="SAM" id="MobiDB-lite"/>
    </source>
</evidence>
<dbReference type="GO" id="GO:0016567">
    <property type="term" value="P:protein ubiquitination"/>
    <property type="evidence" value="ECO:0007669"/>
    <property type="project" value="TreeGrafter"/>
</dbReference>
<dbReference type="AlphaFoldDB" id="A0A9J5ZVR1"/>
<dbReference type="Proteomes" id="UP000824120">
    <property type="component" value="Chromosome 3"/>
</dbReference>
<accession>A0A9J5ZVR1</accession>
<dbReference type="GO" id="GO:0005634">
    <property type="term" value="C:nucleus"/>
    <property type="evidence" value="ECO:0007669"/>
    <property type="project" value="UniProtKB-SubCell"/>
</dbReference>
<feature type="region of interest" description="Disordered" evidence="7">
    <location>
        <begin position="1"/>
        <end position="22"/>
    </location>
</feature>
<evidence type="ECO:0000259" key="8">
    <source>
        <dbReference type="PROSITE" id="PS50089"/>
    </source>
</evidence>
<keyword evidence="6" id="KW-0479">Metal-binding</keyword>
<evidence type="ECO:0000313" key="10">
    <source>
        <dbReference type="Proteomes" id="UP000824120"/>
    </source>
</evidence>
<evidence type="ECO:0000256" key="4">
    <source>
        <dbReference type="ARBA" id="ARBA00023242"/>
    </source>
</evidence>
<keyword evidence="5" id="KW-0131">Cell cycle</keyword>
<dbReference type="SUPFAM" id="SSF57850">
    <property type="entry name" value="RING/U-box"/>
    <property type="match status" value="1"/>
</dbReference>
<comment type="caution">
    <text evidence="9">The sequence shown here is derived from an EMBL/GenBank/DDBJ whole genome shotgun (WGS) entry which is preliminary data.</text>
</comment>
<evidence type="ECO:0000313" key="9">
    <source>
        <dbReference type="EMBL" id="KAG5616015.1"/>
    </source>
</evidence>
<dbReference type="EMBL" id="JACXVP010000003">
    <property type="protein sequence ID" value="KAG5616015.1"/>
    <property type="molecule type" value="Genomic_DNA"/>
</dbReference>
<dbReference type="InterPro" id="IPR001841">
    <property type="entry name" value="Znf_RING"/>
</dbReference>
<dbReference type="GO" id="GO:0006511">
    <property type="term" value="P:ubiquitin-dependent protein catabolic process"/>
    <property type="evidence" value="ECO:0007669"/>
    <property type="project" value="TreeGrafter"/>
</dbReference>
<dbReference type="InterPro" id="IPR040909">
    <property type="entry name" value="CHFR_Znf-CRD"/>
</dbReference>
<proteinExistence type="predicted"/>
<evidence type="ECO:0000256" key="6">
    <source>
        <dbReference type="PROSITE-ProRule" id="PRU00175"/>
    </source>
</evidence>
<dbReference type="InterPro" id="IPR052256">
    <property type="entry name" value="E3_ubiquitin-ligase_CHFR"/>
</dbReference>
<name>A0A9J5ZVR1_SOLCO</name>
<evidence type="ECO:0000256" key="5">
    <source>
        <dbReference type="ARBA" id="ARBA00023306"/>
    </source>
</evidence>
<dbReference type="GO" id="GO:0004842">
    <property type="term" value="F:ubiquitin-protein transferase activity"/>
    <property type="evidence" value="ECO:0007669"/>
    <property type="project" value="TreeGrafter"/>
</dbReference>
<comment type="subcellular location">
    <subcellularLocation>
        <location evidence="1">Nucleus</location>
    </subcellularLocation>
</comment>
<evidence type="ECO:0000256" key="1">
    <source>
        <dbReference type="ARBA" id="ARBA00004123"/>
    </source>
</evidence>
<dbReference type="Pfam" id="PF17979">
    <property type="entry name" value="zf-CRD"/>
    <property type="match status" value="1"/>
</dbReference>
<sequence>MEKGESSTPKLPEDEVQGNNGTAYVGSESKTLLVKASLPSRDSLFSHLSKTPTHFVLINIVPTDSRYSEIELRLKETVICSEVKNSSSEKQDWCKITRNVDLDSAIMQNRSSKEILVDETVVQVENAAVIKCGSEISLGPSDEGYVKYRFEIMPTEESCRYIQISLDVEYAKCCICLNIWHDVVTAAPCLHNFCNGCFSEWLRRSQERRSSVLCPHCRAVVHFVGRNHFLHNIEEDILLADPSLKRSSEDIVLLDSNASIKSPLVSSLTYHMRCLCKLQLLCKALLVLFPNSYYMLAPVLPKIFTLACQVLSSRKSRRKRERSPSDAADRWEHSCPQCDTEYGGYQCNESIVHLQCQACGGMMPSRSNVGVQQHCLGCDRAFCAAYWHSQGVNGSNSHPLCSPETFKPIAERTVSRIPSLAHEKNHYEQNITERCIRQMGRSLQDVVAEWILKFDKREIDRTRMPLNHAEMITSRTPTCSECHDKLVSFLLYWFRVTLISHHLAPEDAQRQDCWYGYACRTQHHNQEHARKRNHVCRPTRGNHV</sequence>
<keyword evidence="4" id="KW-0539">Nucleus</keyword>
<keyword evidence="6" id="KW-0863">Zinc-finger</keyword>
<dbReference type="Pfam" id="PF13639">
    <property type="entry name" value="zf-RING_2"/>
    <property type="match status" value="1"/>
</dbReference>
<keyword evidence="2" id="KW-0808">Transferase</keyword>
<dbReference type="SMART" id="SM00184">
    <property type="entry name" value="RING"/>
    <property type="match status" value="1"/>
</dbReference>
<dbReference type="OrthoDB" id="1305878at2759"/>
<keyword evidence="6" id="KW-0862">Zinc</keyword>
<dbReference type="PROSITE" id="PS50089">
    <property type="entry name" value="ZF_RING_2"/>
    <property type="match status" value="1"/>
</dbReference>
<evidence type="ECO:0000256" key="3">
    <source>
        <dbReference type="ARBA" id="ARBA00022786"/>
    </source>
</evidence>
<evidence type="ECO:0000256" key="2">
    <source>
        <dbReference type="ARBA" id="ARBA00022679"/>
    </source>
</evidence>
<dbReference type="PANTHER" id="PTHR16079:SF4">
    <property type="entry name" value="E3 UBIQUITIN-PROTEIN LIGASE CHFR"/>
    <property type="match status" value="1"/>
</dbReference>
<dbReference type="Gene3D" id="3.30.40.10">
    <property type="entry name" value="Zinc/RING finger domain, C3HC4 (zinc finger)"/>
    <property type="match status" value="1"/>
</dbReference>
<dbReference type="InterPro" id="IPR013083">
    <property type="entry name" value="Znf_RING/FYVE/PHD"/>
</dbReference>
<protein>
    <recommendedName>
        <fullName evidence="8">RING-type domain-containing protein</fullName>
    </recommendedName>
</protein>
<keyword evidence="10" id="KW-1185">Reference proteome</keyword>
<reference evidence="9 10" key="1">
    <citation type="submission" date="2020-09" db="EMBL/GenBank/DDBJ databases">
        <title>De no assembly of potato wild relative species, Solanum commersonii.</title>
        <authorList>
            <person name="Cho K."/>
        </authorList>
    </citation>
    <scope>NUCLEOTIDE SEQUENCE [LARGE SCALE GENOMIC DNA]</scope>
    <source>
        <strain evidence="9">LZ3.2</strain>
        <tissue evidence="9">Leaf</tissue>
    </source>
</reference>
<dbReference type="GO" id="GO:0008270">
    <property type="term" value="F:zinc ion binding"/>
    <property type="evidence" value="ECO:0007669"/>
    <property type="project" value="UniProtKB-KW"/>
</dbReference>
<gene>
    <name evidence="9" type="ORF">H5410_015839</name>
</gene>
<keyword evidence="3" id="KW-0833">Ubl conjugation pathway</keyword>
<dbReference type="PANTHER" id="PTHR16079">
    <property type="entry name" value="UBIQUITIN LIGASE PROTEIN CHFR"/>
    <property type="match status" value="1"/>
</dbReference>
<feature type="domain" description="RING-type" evidence="8">
    <location>
        <begin position="173"/>
        <end position="218"/>
    </location>
</feature>
<dbReference type="Gene3D" id="3.30.40.140">
    <property type="match status" value="1"/>
</dbReference>